<name>A0A4C1YJ44_EUMVA</name>
<evidence type="ECO:0000313" key="1">
    <source>
        <dbReference type="EMBL" id="GBP76411.1"/>
    </source>
</evidence>
<evidence type="ECO:0000313" key="2">
    <source>
        <dbReference type="Proteomes" id="UP000299102"/>
    </source>
</evidence>
<dbReference type="OrthoDB" id="7471798at2759"/>
<gene>
    <name evidence="1" type="ORF">EVAR_74460_1</name>
</gene>
<accession>A0A4C1YJ44</accession>
<keyword evidence="2" id="KW-1185">Reference proteome</keyword>
<dbReference type="AlphaFoldDB" id="A0A4C1YJ44"/>
<proteinExistence type="predicted"/>
<reference evidence="1 2" key="1">
    <citation type="journal article" date="2019" name="Commun. Biol.">
        <title>The bagworm genome reveals a unique fibroin gene that provides high tensile strength.</title>
        <authorList>
            <person name="Kono N."/>
            <person name="Nakamura H."/>
            <person name="Ohtoshi R."/>
            <person name="Tomita M."/>
            <person name="Numata K."/>
            <person name="Arakawa K."/>
        </authorList>
    </citation>
    <scope>NUCLEOTIDE SEQUENCE [LARGE SCALE GENOMIC DNA]</scope>
</reference>
<sequence>MIFAEGAPFFDAIYDAINGNGRRSYGYEPTYRHPGYGSNGYGTNGYDYNGYGSSGYGDQGHRPYRPSRRSHGKTFKDICRVHYPNAVAFPGDGGIVCPY</sequence>
<dbReference type="EMBL" id="BGZK01001290">
    <property type="protein sequence ID" value="GBP76411.1"/>
    <property type="molecule type" value="Genomic_DNA"/>
</dbReference>
<comment type="caution">
    <text evidence="1">The sequence shown here is derived from an EMBL/GenBank/DDBJ whole genome shotgun (WGS) entry which is preliminary data.</text>
</comment>
<organism evidence="1 2">
    <name type="scientific">Eumeta variegata</name>
    <name type="common">Bagworm moth</name>
    <name type="synonym">Eumeta japonica</name>
    <dbReference type="NCBI Taxonomy" id="151549"/>
    <lineage>
        <taxon>Eukaryota</taxon>
        <taxon>Metazoa</taxon>
        <taxon>Ecdysozoa</taxon>
        <taxon>Arthropoda</taxon>
        <taxon>Hexapoda</taxon>
        <taxon>Insecta</taxon>
        <taxon>Pterygota</taxon>
        <taxon>Neoptera</taxon>
        <taxon>Endopterygota</taxon>
        <taxon>Lepidoptera</taxon>
        <taxon>Glossata</taxon>
        <taxon>Ditrysia</taxon>
        <taxon>Tineoidea</taxon>
        <taxon>Psychidae</taxon>
        <taxon>Oiketicinae</taxon>
        <taxon>Eumeta</taxon>
    </lineage>
</organism>
<dbReference type="Proteomes" id="UP000299102">
    <property type="component" value="Unassembled WGS sequence"/>
</dbReference>
<protein>
    <submittedName>
        <fullName evidence="1">Uncharacterized protein</fullName>
    </submittedName>
</protein>